<feature type="transmembrane region" description="Helical" evidence="1">
    <location>
        <begin position="242"/>
        <end position="265"/>
    </location>
</feature>
<keyword evidence="3" id="KW-1185">Reference proteome</keyword>
<dbReference type="PANTHER" id="PTHR20992">
    <property type="entry name" value="AT15442P-RELATED"/>
    <property type="match status" value="1"/>
</dbReference>
<feature type="transmembrane region" description="Helical" evidence="1">
    <location>
        <begin position="214"/>
        <end position="235"/>
    </location>
</feature>
<proteinExistence type="predicted"/>
<feature type="transmembrane region" description="Helical" evidence="1">
    <location>
        <begin position="113"/>
        <end position="132"/>
    </location>
</feature>
<evidence type="ECO:0000313" key="2">
    <source>
        <dbReference type="EMBL" id="MFD1642479.1"/>
    </source>
</evidence>
<dbReference type="EMBL" id="JBHUDM010000003">
    <property type="protein sequence ID" value="MFD1642479.1"/>
    <property type="molecule type" value="Genomic_DNA"/>
</dbReference>
<evidence type="ECO:0000256" key="1">
    <source>
        <dbReference type="SAM" id="Phobius"/>
    </source>
</evidence>
<keyword evidence="1" id="KW-0812">Transmembrane</keyword>
<name>A0ABD6DBG5_9EURY</name>
<comment type="caution">
    <text evidence="2">The sequence shown here is derived from an EMBL/GenBank/DDBJ whole genome shotgun (WGS) entry which is preliminary data.</text>
</comment>
<feature type="transmembrane region" description="Helical" evidence="1">
    <location>
        <begin position="271"/>
        <end position="295"/>
    </location>
</feature>
<organism evidence="2 3">
    <name type="scientific">Halohasta litorea</name>
    <dbReference type="NCBI Taxonomy" id="869891"/>
    <lineage>
        <taxon>Archaea</taxon>
        <taxon>Methanobacteriati</taxon>
        <taxon>Methanobacteriota</taxon>
        <taxon>Stenosarchaea group</taxon>
        <taxon>Halobacteria</taxon>
        <taxon>Halobacteriales</taxon>
        <taxon>Haloferacaceae</taxon>
        <taxon>Halohasta</taxon>
    </lineage>
</organism>
<sequence>MRLIQTLIPEGKRETVIEILDAEEIEFAMTSETSTSGFSDIVYIPAESDAVEGIIDQLRDVGVERDGYMVVTDVETIISEQFEEQQEANDDAEDERISRDELRTKARNLSRSTTNYLVLTIISAIVATAGLLQDSAAVVVGSMVIAPLIGPAMASCVGTVINDDDNALFWEGVRSQVIGLAVAVLSATLFALSYRAVLAPELELLLIQQVAERAHPGLLALAIALGAGTAGALSLTSGADEALVGVMIAVALMPPAASVGLGIAYADPRLAFGAGVLVLVNLLSINIAGIVTIWIKRYNPTHWYDAQQARRATVGRLVVFGLAVLVLTSFLAVSSLDARENAAFEQQVEAIAADTTDQLLGVDFEYRADLLSQQPTEVTVHVYGDSPPTAATIRERIRQETDVDVPVTVVTERVDTA</sequence>
<accession>A0ABD6DBG5</accession>
<keyword evidence="1" id="KW-0472">Membrane</keyword>
<evidence type="ECO:0000313" key="3">
    <source>
        <dbReference type="Proteomes" id="UP001597052"/>
    </source>
</evidence>
<gene>
    <name evidence="2" type="ORF">ACFSBW_11400</name>
</gene>
<protein>
    <submittedName>
        <fullName evidence="2">TIGR00341 family protein</fullName>
    </submittedName>
</protein>
<dbReference type="Pfam" id="PF04087">
    <property type="entry name" value="DUF389"/>
    <property type="match status" value="1"/>
</dbReference>
<dbReference type="RefSeq" id="WP_256395878.1">
    <property type="nucleotide sequence ID" value="NZ_JANHDJ010000003.1"/>
</dbReference>
<keyword evidence="1" id="KW-1133">Transmembrane helix</keyword>
<dbReference type="AlphaFoldDB" id="A0ABD6DBG5"/>
<feature type="transmembrane region" description="Helical" evidence="1">
    <location>
        <begin position="316"/>
        <end position="336"/>
    </location>
</feature>
<dbReference type="NCBIfam" id="TIGR00341">
    <property type="entry name" value="TIGR00341 family protein"/>
    <property type="match status" value="1"/>
</dbReference>
<feature type="transmembrane region" description="Helical" evidence="1">
    <location>
        <begin position="138"/>
        <end position="161"/>
    </location>
</feature>
<dbReference type="PANTHER" id="PTHR20992:SF9">
    <property type="entry name" value="AT15442P-RELATED"/>
    <property type="match status" value="1"/>
</dbReference>
<dbReference type="InterPro" id="IPR005240">
    <property type="entry name" value="DUF389"/>
</dbReference>
<dbReference type="Proteomes" id="UP001597052">
    <property type="component" value="Unassembled WGS sequence"/>
</dbReference>
<reference evidence="2 3" key="1">
    <citation type="journal article" date="2019" name="Int. J. Syst. Evol. Microbiol.">
        <title>The Global Catalogue of Microorganisms (GCM) 10K type strain sequencing project: providing services to taxonomists for standard genome sequencing and annotation.</title>
        <authorList>
            <consortium name="The Broad Institute Genomics Platform"/>
            <consortium name="The Broad Institute Genome Sequencing Center for Infectious Disease"/>
            <person name="Wu L."/>
            <person name="Ma J."/>
        </authorList>
    </citation>
    <scope>NUCLEOTIDE SEQUENCE [LARGE SCALE GENOMIC DNA]</scope>
    <source>
        <strain evidence="2 3">CGMCC 1.10593</strain>
    </source>
</reference>
<feature type="transmembrane region" description="Helical" evidence="1">
    <location>
        <begin position="173"/>
        <end position="194"/>
    </location>
</feature>